<protein>
    <submittedName>
        <fullName evidence="2">Uncharacterized protein</fullName>
    </submittedName>
</protein>
<evidence type="ECO:0000313" key="3">
    <source>
        <dbReference type="Proteomes" id="UP001434883"/>
    </source>
</evidence>
<gene>
    <name evidence="2" type="ORF">XENOCAPTIV_007009</name>
</gene>
<dbReference type="Proteomes" id="UP001434883">
    <property type="component" value="Unassembled WGS sequence"/>
</dbReference>
<sequence length="155" mass="17126">MVSQGSASFSHSTAATTPAPYSSDTSSDFTQYNQAYTQEAMHQWYQHYQAAQAHTYSTAAPQDGTAADYSKEHTQVPAVSTYGDYSTYMQAVTQYYSQPATTNQAFASKNQTRGIKRDYPQLAVQEAPPSEGAYIGQHSQGLGGQYADYFKRKRL</sequence>
<feature type="region of interest" description="Disordered" evidence="1">
    <location>
        <begin position="1"/>
        <end position="27"/>
    </location>
</feature>
<proteinExistence type="predicted"/>
<comment type="caution">
    <text evidence="2">The sequence shown here is derived from an EMBL/GenBank/DDBJ whole genome shotgun (WGS) entry which is preliminary data.</text>
</comment>
<name>A0ABV0RTS2_9TELE</name>
<reference evidence="2 3" key="1">
    <citation type="submission" date="2021-06" db="EMBL/GenBank/DDBJ databases">
        <authorList>
            <person name="Palmer J.M."/>
        </authorList>
    </citation>
    <scope>NUCLEOTIDE SEQUENCE [LARGE SCALE GENOMIC DNA]</scope>
    <source>
        <strain evidence="2 3">XC_2019</strain>
        <tissue evidence="2">Muscle</tissue>
    </source>
</reference>
<keyword evidence="3" id="KW-1185">Reference proteome</keyword>
<dbReference type="EMBL" id="JAHRIN010058994">
    <property type="protein sequence ID" value="MEQ2211561.1"/>
    <property type="molecule type" value="Genomic_DNA"/>
</dbReference>
<organism evidence="2 3">
    <name type="scientific">Xenoophorus captivus</name>
    <dbReference type="NCBI Taxonomy" id="1517983"/>
    <lineage>
        <taxon>Eukaryota</taxon>
        <taxon>Metazoa</taxon>
        <taxon>Chordata</taxon>
        <taxon>Craniata</taxon>
        <taxon>Vertebrata</taxon>
        <taxon>Euteleostomi</taxon>
        <taxon>Actinopterygii</taxon>
        <taxon>Neopterygii</taxon>
        <taxon>Teleostei</taxon>
        <taxon>Neoteleostei</taxon>
        <taxon>Acanthomorphata</taxon>
        <taxon>Ovalentaria</taxon>
        <taxon>Atherinomorphae</taxon>
        <taxon>Cyprinodontiformes</taxon>
        <taxon>Goodeidae</taxon>
        <taxon>Xenoophorus</taxon>
    </lineage>
</organism>
<evidence type="ECO:0000256" key="1">
    <source>
        <dbReference type="SAM" id="MobiDB-lite"/>
    </source>
</evidence>
<accession>A0ABV0RTS2</accession>
<evidence type="ECO:0000313" key="2">
    <source>
        <dbReference type="EMBL" id="MEQ2211561.1"/>
    </source>
</evidence>